<proteinExistence type="predicted"/>
<feature type="region of interest" description="Disordered" evidence="2">
    <location>
        <begin position="908"/>
        <end position="980"/>
    </location>
</feature>
<comment type="caution">
    <text evidence="3">The sequence shown here is derived from an EMBL/GenBank/DDBJ whole genome shotgun (WGS) entry which is preliminary data.</text>
</comment>
<gene>
    <name evidence="3" type="ORF">PCOR1329_LOCUS20039</name>
</gene>
<feature type="compositionally biased region" description="Low complexity" evidence="2">
    <location>
        <begin position="939"/>
        <end position="956"/>
    </location>
</feature>
<dbReference type="EMBL" id="CAUYUJ010006453">
    <property type="protein sequence ID" value="CAK0817405.1"/>
    <property type="molecule type" value="Genomic_DNA"/>
</dbReference>
<sequence>EDILGRRVWYALTPDLDVSPQILSETQLVGFVAMTNDGTPISESGFGKWWRAASAAYGADWGPTALEVCEALEAVRPGCLSLPGALPDFGGLSWYALSADDATQLRQAVRSRDFDGYLIVDKVGIATKGTECLLVKAVDPAAPGPELESDARVLDIKTQPDGSRHRHFTEAARQVTTTEWPEWPILGPRTASWCLDFLARQDQHPRARHANWVHECRLEATDEGVGDHDLAMRMAGLGLSFDQLNLGELASFELLMRKAQMAEWSHRDRLAASQGDDLMEESYLYLRAGETPGSAMVSPALVDHINQEMHREAQILKERRNAKEERLLSRGGGGGGGSGSGGSKAELHKKIQQQAAELKRFQDKGPLTQPPGLAPRELLPLSGFAAARGAGGPAGLSRSVHSRVRRRLHVANWIADAAESLNALYGHGARAELRGHQPGYDIEPEHPAQYQRERCYAQFILDLYTSGLIRVGAKRSATVGVLCVGKSGRQRFRLIFDTRRADVDNAFYRVRLPDKMDEHFSLPSVHLGTLRQLADEAGIDMDLPESRFGSPLLQVPPVRTSSTQPGVCVDNVCIVGGDGDRCVADCGAVVGKREEVGLKCKGVMELGDLQTFTGITFERRSGGAASPYFFQQTYIFAQVAGRRRLRLWSRVELELRQAAALLIFAFSDSKKPDSTLARASDASRGQAGSGGGYGAVGQTWANELVEHTAASAESSRYSVLGAIGARECALGFDPVEGARVGRHRARAGSTSFGGVGRAAIGNFSDWGVFFHGEFQRDGDIAVLEGRAAAMAARHAVRGRRGHGHRRLILVDGLGLALAVGKGRSPSITLNHVLQQLCAASIVIDTTFILRWAPSEWNPRTGPLGPGLSARGAPALTPGTPRILEARRTAQVVTKPYGGTLMRSCGGATAAAARPRSRSPPTPAVLARPGSGTHSMTTPARSVGSRASSAGRAVAARTPTALRLRVPKSSATGSPRPPPARAEALRLARAKARQSARRGVRERARAEGLTVLQSLKVGSASRVYFQEEYLDFVSWARSRGPSTLGAQAIDSSFAQYLDFLFWEGHNHHKGDKAFAALKHYNPGLGLSSAAALERTTAGLRGFRKLARGSTQAPMARELLFAAVGIALHRGWRSFAIALALSWGAMIRLPSELVAMTRATLELNQVSKTLGCDEGVVLSDEMSSALGPELARLSRARTGRQALWDFDATAFNSKFRTVLDQLGHQDCHPHQVRHGGASFRAAVLGEKLADIQAMLRHQSDDSTERYARHVRHFAEVYLDLFSGTGKVGSWLERKSGYAVLRIDVAAHPALDLSRRVCGAIVI</sequence>
<name>A0ABN9REG7_9DINO</name>
<evidence type="ECO:0000256" key="2">
    <source>
        <dbReference type="SAM" id="MobiDB-lite"/>
    </source>
</evidence>
<feature type="region of interest" description="Disordered" evidence="2">
    <location>
        <begin position="326"/>
        <end position="348"/>
    </location>
</feature>
<accession>A0ABN9REG7</accession>
<keyword evidence="4" id="KW-1185">Reference proteome</keyword>
<feature type="non-terminal residue" evidence="3">
    <location>
        <position position="1"/>
    </location>
</feature>
<evidence type="ECO:0000313" key="4">
    <source>
        <dbReference type="Proteomes" id="UP001189429"/>
    </source>
</evidence>
<reference evidence="3" key="1">
    <citation type="submission" date="2023-10" db="EMBL/GenBank/DDBJ databases">
        <authorList>
            <person name="Chen Y."/>
            <person name="Shah S."/>
            <person name="Dougan E. K."/>
            <person name="Thang M."/>
            <person name="Chan C."/>
        </authorList>
    </citation>
    <scope>NUCLEOTIDE SEQUENCE [LARGE SCALE GENOMIC DNA]</scope>
</reference>
<evidence type="ECO:0000256" key="1">
    <source>
        <dbReference type="ARBA" id="ARBA00023172"/>
    </source>
</evidence>
<protein>
    <recommendedName>
        <fullName evidence="5">Tyr recombinase domain-containing protein</fullName>
    </recommendedName>
</protein>
<dbReference type="InterPro" id="IPR013762">
    <property type="entry name" value="Integrase-like_cat_sf"/>
</dbReference>
<keyword evidence="1" id="KW-0233">DNA recombination</keyword>
<feature type="non-terminal residue" evidence="3">
    <location>
        <position position="1320"/>
    </location>
</feature>
<dbReference type="Gene3D" id="1.10.443.10">
    <property type="entry name" value="Intergrase catalytic core"/>
    <property type="match status" value="1"/>
</dbReference>
<dbReference type="InterPro" id="IPR011010">
    <property type="entry name" value="DNA_brk_join_enz"/>
</dbReference>
<feature type="compositionally biased region" description="Gly residues" evidence="2">
    <location>
        <begin position="330"/>
        <end position="342"/>
    </location>
</feature>
<organism evidence="3 4">
    <name type="scientific">Prorocentrum cordatum</name>
    <dbReference type="NCBI Taxonomy" id="2364126"/>
    <lineage>
        <taxon>Eukaryota</taxon>
        <taxon>Sar</taxon>
        <taxon>Alveolata</taxon>
        <taxon>Dinophyceae</taxon>
        <taxon>Prorocentrales</taxon>
        <taxon>Prorocentraceae</taxon>
        <taxon>Prorocentrum</taxon>
    </lineage>
</organism>
<evidence type="ECO:0000313" key="3">
    <source>
        <dbReference type="EMBL" id="CAK0817405.1"/>
    </source>
</evidence>
<dbReference type="SUPFAM" id="SSF56349">
    <property type="entry name" value="DNA breaking-rejoining enzymes"/>
    <property type="match status" value="1"/>
</dbReference>
<evidence type="ECO:0008006" key="5">
    <source>
        <dbReference type="Google" id="ProtNLM"/>
    </source>
</evidence>
<dbReference type="Proteomes" id="UP001189429">
    <property type="component" value="Unassembled WGS sequence"/>
</dbReference>